<accession>X0TUK6</accession>
<dbReference type="EMBL" id="BARS01015475">
    <property type="protein sequence ID" value="GAF90881.1"/>
    <property type="molecule type" value="Genomic_DNA"/>
</dbReference>
<dbReference type="SUPFAM" id="SSF51338">
    <property type="entry name" value="Composite domain of metallo-dependent hydrolases"/>
    <property type="match status" value="1"/>
</dbReference>
<dbReference type="Pfam" id="PF01979">
    <property type="entry name" value="Amidohydro_1"/>
    <property type="match status" value="1"/>
</dbReference>
<feature type="domain" description="Amidohydrolase-related" evidence="2">
    <location>
        <begin position="53"/>
        <end position="183"/>
    </location>
</feature>
<dbReference type="AlphaFoldDB" id="X0TUK6"/>
<dbReference type="PANTHER" id="PTHR43794">
    <property type="entry name" value="AMINOHYDROLASE SSNA-RELATED"/>
    <property type="match status" value="1"/>
</dbReference>
<keyword evidence="1" id="KW-0378">Hydrolase</keyword>
<protein>
    <recommendedName>
        <fullName evidence="2">Amidohydrolase-related domain-containing protein</fullName>
    </recommendedName>
</protein>
<dbReference type="InterPro" id="IPR050287">
    <property type="entry name" value="MTA/SAH_deaminase"/>
</dbReference>
<dbReference type="Gene3D" id="3.20.20.140">
    <property type="entry name" value="Metal-dependent hydrolases"/>
    <property type="match status" value="1"/>
</dbReference>
<gene>
    <name evidence="3" type="ORF">S01H1_25602</name>
</gene>
<evidence type="ECO:0000256" key="1">
    <source>
        <dbReference type="ARBA" id="ARBA00022801"/>
    </source>
</evidence>
<feature type="non-terminal residue" evidence="3">
    <location>
        <position position="190"/>
    </location>
</feature>
<dbReference type="PANTHER" id="PTHR43794:SF11">
    <property type="entry name" value="AMIDOHYDROLASE-RELATED DOMAIN-CONTAINING PROTEIN"/>
    <property type="match status" value="1"/>
</dbReference>
<sequence length="190" mass="20346">MIVCGRWLLRPERPPIENAAVVIDDGRVVEVGPWPQISPHVADRRVIDPGDAILIPGLVNAHTHLGLSDLKGKLPPPERFTDWLKALVKHVRGRDPPAAASAVRSGLAESATSGVTTLAEVGFESIAAGPLEESPLRVTFFAEIIGHGGPTAKRFVDVIRRGEELAARGRVRVGLSPHAPYSTGLRTYVA</sequence>
<dbReference type="InterPro" id="IPR032466">
    <property type="entry name" value="Metal_Hydrolase"/>
</dbReference>
<evidence type="ECO:0000259" key="2">
    <source>
        <dbReference type="Pfam" id="PF01979"/>
    </source>
</evidence>
<organism evidence="3">
    <name type="scientific">marine sediment metagenome</name>
    <dbReference type="NCBI Taxonomy" id="412755"/>
    <lineage>
        <taxon>unclassified sequences</taxon>
        <taxon>metagenomes</taxon>
        <taxon>ecological metagenomes</taxon>
    </lineage>
</organism>
<name>X0TUK6_9ZZZZ</name>
<dbReference type="InterPro" id="IPR011059">
    <property type="entry name" value="Metal-dep_hydrolase_composite"/>
</dbReference>
<reference evidence="3" key="1">
    <citation type="journal article" date="2014" name="Front. Microbiol.">
        <title>High frequency of phylogenetically diverse reductive dehalogenase-homologous genes in deep subseafloor sedimentary metagenomes.</title>
        <authorList>
            <person name="Kawai M."/>
            <person name="Futagami T."/>
            <person name="Toyoda A."/>
            <person name="Takaki Y."/>
            <person name="Nishi S."/>
            <person name="Hori S."/>
            <person name="Arai W."/>
            <person name="Tsubouchi T."/>
            <person name="Morono Y."/>
            <person name="Uchiyama I."/>
            <person name="Ito T."/>
            <person name="Fujiyama A."/>
            <person name="Inagaki F."/>
            <person name="Takami H."/>
        </authorList>
    </citation>
    <scope>NUCLEOTIDE SEQUENCE</scope>
    <source>
        <strain evidence="3">Expedition CK06-06</strain>
    </source>
</reference>
<evidence type="ECO:0000313" key="3">
    <source>
        <dbReference type="EMBL" id="GAF90881.1"/>
    </source>
</evidence>
<comment type="caution">
    <text evidence="3">The sequence shown here is derived from an EMBL/GenBank/DDBJ whole genome shotgun (WGS) entry which is preliminary data.</text>
</comment>
<dbReference type="SUPFAM" id="SSF51556">
    <property type="entry name" value="Metallo-dependent hydrolases"/>
    <property type="match status" value="1"/>
</dbReference>
<dbReference type="GO" id="GO:0016810">
    <property type="term" value="F:hydrolase activity, acting on carbon-nitrogen (but not peptide) bonds"/>
    <property type="evidence" value="ECO:0007669"/>
    <property type="project" value="InterPro"/>
</dbReference>
<dbReference type="InterPro" id="IPR006680">
    <property type="entry name" value="Amidohydro-rel"/>
</dbReference>
<proteinExistence type="predicted"/>
<dbReference type="Gene3D" id="2.30.40.10">
    <property type="entry name" value="Urease, subunit C, domain 1"/>
    <property type="match status" value="1"/>
</dbReference>